<dbReference type="GO" id="GO:0016491">
    <property type="term" value="F:oxidoreductase activity"/>
    <property type="evidence" value="ECO:0007669"/>
    <property type="project" value="UniProtKB-KW"/>
</dbReference>
<dbReference type="OrthoDB" id="416253at2759"/>
<dbReference type="PANTHER" id="PTHR43827">
    <property type="entry name" value="2,5-DIKETO-D-GLUCONIC ACID REDUCTASE"/>
    <property type="match status" value="1"/>
</dbReference>
<dbReference type="Proteomes" id="UP000076738">
    <property type="component" value="Unassembled WGS sequence"/>
</dbReference>
<comment type="similarity">
    <text evidence="1">Belongs to the aldo/keto reductase family.</text>
</comment>
<dbReference type="Pfam" id="PF00248">
    <property type="entry name" value="Aldo_ket_red"/>
    <property type="match status" value="1"/>
</dbReference>
<gene>
    <name evidence="4" type="ORF">CALVIDRAFT_532151</name>
</gene>
<proteinExistence type="inferred from homology"/>
<name>A0A167RXW6_CALVF</name>
<dbReference type="InterPro" id="IPR020471">
    <property type="entry name" value="AKR"/>
</dbReference>
<keyword evidence="5" id="KW-1185">Reference proteome</keyword>
<organism evidence="4 5">
    <name type="scientific">Calocera viscosa (strain TUFC12733)</name>
    <dbReference type="NCBI Taxonomy" id="1330018"/>
    <lineage>
        <taxon>Eukaryota</taxon>
        <taxon>Fungi</taxon>
        <taxon>Dikarya</taxon>
        <taxon>Basidiomycota</taxon>
        <taxon>Agaricomycotina</taxon>
        <taxon>Dacrymycetes</taxon>
        <taxon>Dacrymycetales</taxon>
        <taxon>Dacrymycetaceae</taxon>
        <taxon>Calocera</taxon>
    </lineage>
</organism>
<dbReference type="PRINTS" id="PR00069">
    <property type="entry name" value="ALDKETRDTASE"/>
</dbReference>
<evidence type="ECO:0000256" key="2">
    <source>
        <dbReference type="ARBA" id="ARBA00023002"/>
    </source>
</evidence>
<dbReference type="Gene3D" id="3.20.20.100">
    <property type="entry name" value="NADP-dependent oxidoreductase domain"/>
    <property type="match status" value="1"/>
</dbReference>
<accession>A0A167RXW6</accession>
<dbReference type="CDD" id="cd19071">
    <property type="entry name" value="AKR_AKR1-5-like"/>
    <property type="match status" value="1"/>
</dbReference>
<dbReference type="PROSITE" id="PS00798">
    <property type="entry name" value="ALDOKETO_REDUCTASE_1"/>
    <property type="match status" value="1"/>
</dbReference>
<sequence>MSTCHLLRSGSRTILGNGVRPLRSSTLPTGMEHLKSSLASLSSHLPPFTHHRASSTSSSSPMPSTLNIGSSIKLSTGYPMPRLGLGVYMNDDVGPACAAAFAAGYRHVDSALFYHNEEGVGEAVRKSGIPRSKLFITSKVYSGRHGYEEAKDAVEESLASFEFDYLDLYLIHDPLSRKQKRLETWRALVEKQKEGKLRTIGVSNYGPQHLEEIRAAGLPTPAVNQLELHPWCQQKPIVDYCNAHGIVVQAYTPLTRGKHFNDPALVKISKAHNKSPSQVLVRWSLQRGFVPLPKSADPERVKANSELYDFELSAEEMKALDDCDRGEAGALTWNPVNAP</sequence>
<dbReference type="InterPro" id="IPR036812">
    <property type="entry name" value="NAD(P)_OxRdtase_dom_sf"/>
</dbReference>
<dbReference type="STRING" id="1330018.A0A167RXW6"/>
<dbReference type="PANTHER" id="PTHR43827:SF13">
    <property type="entry name" value="ALDO_KETO REDUCTASE FAMILY PROTEIN"/>
    <property type="match status" value="1"/>
</dbReference>
<dbReference type="InterPro" id="IPR018170">
    <property type="entry name" value="Aldo/ket_reductase_CS"/>
</dbReference>
<keyword evidence="2" id="KW-0560">Oxidoreductase</keyword>
<feature type="domain" description="NADP-dependent oxidoreductase" evidence="3">
    <location>
        <begin position="92"/>
        <end position="324"/>
    </location>
</feature>
<evidence type="ECO:0000313" key="4">
    <source>
        <dbReference type="EMBL" id="KZP01393.1"/>
    </source>
</evidence>
<protein>
    <submittedName>
        <fullName evidence="4">Aldo/keto reductase</fullName>
    </submittedName>
</protein>
<dbReference type="InterPro" id="IPR023210">
    <property type="entry name" value="NADP_OxRdtase_dom"/>
</dbReference>
<reference evidence="4 5" key="1">
    <citation type="journal article" date="2016" name="Mol. Biol. Evol.">
        <title>Comparative Genomics of Early-Diverging Mushroom-Forming Fungi Provides Insights into the Origins of Lignocellulose Decay Capabilities.</title>
        <authorList>
            <person name="Nagy L.G."/>
            <person name="Riley R."/>
            <person name="Tritt A."/>
            <person name="Adam C."/>
            <person name="Daum C."/>
            <person name="Floudas D."/>
            <person name="Sun H."/>
            <person name="Yadav J.S."/>
            <person name="Pangilinan J."/>
            <person name="Larsson K.H."/>
            <person name="Matsuura K."/>
            <person name="Barry K."/>
            <person name="Labutti K."/>
            <person name="Kuo R."/>
            <person name="Ohm R.A."/>
            <person name="Bhattacharya S.S."/>
            <person name="Shirouzu T."/>
            <person name="Yoshinaga Y."/>
            <person name="Martin F.M."/>
            <person name="Grigoriev I.V."/>
            <person name="Hibbett D.S."/>
        </authorList>
    </citation>
    <scope>NUCLEOTIDE SEQUENCE [LARGE SCALE GENOMIC DNA]</scope>
    <source>
        <strain evidence="4 5">TUFC12733</strain>
    </source>
</reference>
<dbReference type="FunFam" id="3.20.20.100:FF:000015">
    <property type="entry name" value="Oxidoreductase, aldo/keto reductase family"/>
    <property type="match status" value="1"/>
</dbReference>
<dbReference type="EMBL" id="KV417266">
    <property type="protein sequence ID" value="KZP01393.1"/>
    <property type="molecule type" value="Genomic_DNA"/>
</dbReference>
<evidence type="ECO:0000256" key="1">
    <source>
        <dbReference type="ARBA" id="ARBA00007905"/>
    </source>
</evidence>
<dbReference type="SUPFAM" id="SSF51430">
    <property type="entry name" value="NAD(P)-linked oxidoreductase"/>
    <property type="match status" value="1"/>
</dbReference>
<evidence type="ECO:0000313" key="5">
    <source>
        <dbReference type="Proteomes" id="UP000076738"/>
    </source>
</evidence>
<dbReference type="AlphaFoldDB" id="A0A167RXW6"/>
<evidence type="ECO:0000259" key="3">
    <source>
        <dbReference type="Pfam" id="PF00248"/>
    </source>
</evidence>